<feature type="modified residue" description="Phosphohistidine" evidence="2">
    <location>
        <position position="43"/>
    </location>
</feature>
<gene>
    <name evidence="4" type="ORF">HUE57_14590</name>
</gene>
<keyword evidence="2" id="KW-0597">Phosphoprotein</keyword>
<feature type="domain" description="HPt" evidence="3">
    <location>
        <begin position="4"/>
        <end position="95"/>
    </location>
</feature>
<dbReference type="InterPro" id="IPR008207">
    <property type="entry name" value="Sig_transdc_His_kin_Hpt_dom"/>
</dbReference>
<dbReference type="RefSeq" id="WP_174673440.1">
    <property type="nucleotide sequence ID" value="NZ_CP054491.1"/>
</dbReference>
<dbReference type="Gene3D" id="1.20.120.160">
    <property type="entry name" value="HPT domain"/>
    <property type="match status" value="1"/>
</dbReference>
<evidence type="ECO:0000313" key="4">
    <source>
        <dbReference type="EMBL" id="QKQ27369.1"/>
    </source>
</evidence>
<protein>
    <submittedName>
        <fullName evidence="4">Hpt domain-containing protein</fullName>
    </submittedName>
</protein>
<keyword evidence="1" id="KW-0902">Two-component regulatory system</keyword>
<sequence>MRGNRPLFEKIVREFYDDHRQDLERVISALAADDLTMATLLTHTLKGAADNLGATELSLNTSNLEVALKHQEDTHLAMEKFIAAFERVMNGIKQVCYHHAEHHTTHR</sequence>
<dbReference type="PROSITE" id="PS50894">
    <property type="entry name" value="HPT"/>
    <property type="match status" value="1"/>
</dbReference>
<evidence type="ECO:0000256" key="1">
    <source>
        <dbReference type="ARBA" id="ARBA00023012"/>
    </source>
</evidence>
<name>A0A6N0HYF0_9GAMM</name>
<evidence type="ECO:0000256" key="2">
    <source>
        <dbReference type="PROSITE-ProRule" id="PRU00110"/>
    </source>
</evidence>
<proteinExistence type="predicted"/>
<dbReference type="GO" id="GO:0004672">
    <property type="term" value="F:protein kinase activity"/>
    <property type="evidence" value="ECO:0007669"/>
    <property type="project" value="UniProtKB-ARBA"/>
</dbReference>
<reference evidence="4 5" key="1">
    <citation type="submission" date="2020-05" db="EMBL/GenBank/DDBJ databases">
        <title>Horizontal transmission and recombination maintain forever young bacterial symbiont genomes.</title>
        <authorList>
            <person name="Russell S.L."/>
            <person name="Pepper-Tunick E."/>
            <person name="Svedberg J."/>
            <person name="Byrne A."/>
            <person name="Ruelas Castillo J."/>
            <person name="Vollmers C."/>
            <person name="Beinart R.A."/>
            <person name="Corbett-Detig R."/>
        </authorList>
    </citation>
    <scope>NUCLEOTIDE SEQUENCE [LARGE SCALE GENOMIC DNA]</scope>
    <source>
        <strain evidence="4">Santa_Monica_outfall</strain>
    </source>
</reference>
<dbReference type="AlphaFoldDB" id="A0A6N0HYF0"/>
<dbReference type="SUPFAM" id="SSF47226">
    <property type="entry name" value="Histidine-containing phosphotransfer domain, HPT domain"/>
    <property type="match status" value="1"/>
</dbReference>
<dbReference type="Pfam" id="PF01627">
    <property type="entry name" value="Hpt"/>
    <property type="match status" value="1"/>
</dbReference>
<organism evidence="4 5">
    <name type="scientific">Candidatus Reidiella endopervernicosa</name>
    <dbReference type="NCBI Taxonomy" id="2738883"/>
    <lineage>
        <taxon>Bacteria</taxon>
        <taxon>Pseudomonadati</taxon>
        <taxon>Pseudomonadota</taxon>
        <taxon>Gammaproteobacteria</taxon>
        <taxon>Candidatus Reidiella</taxon>
    </lineage>
</organism>
<dbReference type="KEGG" id="rev:HUE57_14590"/>
<dbReference type="EMBL" id="CP054491">
    <property type="protein sequence ID" value="QKQ27369.1"/>
    <property type="molecule type" value="Genomic_DNA"/>
</dbReference>
<evidence type="ECO:0000313" key="5">
    <source>
        <dbReference type="Proteomes" id="UP000509658"/>
    </source>
</evidence>
<keyword evidence="5" id="KW-1185">Reference proteome</keyword>
<evidence type="ECO:0000259" key="3">
    <source>
        <dbReference type="PROSITE" id="PS50894"/>
    </source>
</evidence>
<dbReference type="GO" id="GO:0000160">
    <property type="term" value="P:phosphorelay signal transduction system"/>
    <property type="evidence" value="ECO:0007669"/>
    <property type="project" value="UniProtKB-KW"/>
</dbReference>
<accession>A0A6N0HYF0</accession>
<dbReference type="Proteomes" id="UP000509658">
    <property type="component" value="Chromosome"/>
</dbReference>
<dbReference type="InterPro" id="IPR036641">
    <property type="entry name" value="HPT_dom_sf"/>
</dbReference>